<accession>A0A166IV03</accession>
<feature type="region of interest" description="Disordered" evidence="1">
    <location>
        <begin position="830"/>
        <end position="894"/>
    </location>
</feature>
<feature type="region of interest" description="Disordered" evidence="1">
    <location>
        <begin position="115"/>
        <end position="152"/>
    </location>
</feature>
<dbReference type="AlphaFoldDB" id="A0A166IV03"/>
<feature type="compositionally biased region" description="Low complexity" evidence="1">
    <location>
        <begin position="594"/>
        <end position="603"/>
    </location>
</feature>
<feature type="compositionally biased region" description="Low complexity" evidence="1">
    <location>
        <begin position="133"/>
        <end position="142"/>
    </location>
</feature>
<evidence type="ECO:0000313" key="3">
    <source>
        <dbReference type="Proteomes" id="UP000076532"/>
    </source>
</evidence>
<sequence>MGNENSKISLDDDNFVSPSNSDSNSDSLLLPGPKAPNNSPAVNMGNENSKISLNDGLISLSNSNADSLLLPGPKAPHNSPAVDKMPGNSVKAQHMQLKYTPPPPYANRDLARALTAAGGQEAEDEEDSDERSSLISDSDSGEFQSGVSDNSEDSITIELGDVGLRGFPNGAVGAVQNQHLHTQLPFLVAAPAQTLELLSTLYVPTEAPEYYLLTPIADAALQMPILPAVLTVSDMTSPTITASAEDGISAGDHSSRSPTITTPTERADGPEIALGPQEGQRMPMVGYTTIPPPLNTCDSSETVVETIELEVSMSSTERANQRDAPAFSPQSAHHQAALALNSNAPGVPLFDFRSSHDLERYMSPPSPELSAMRAAGTAISENLPAIARAIQRVPTDDPPANHPSASILVALTAPLATDAIPDATTYADATNLAMRYPQHASVILEKPLASNSPAMRIINAHLGRNQDPPRSTNDRTSAAGITSEKAPANAPSRVGRRSLDHGPERARSSADAIQPGVVAETSSAAPNWATAPLASSPGLVVGKCGMRAPRGSELRYRSRRNEHWNGLHEGGAESTQVLDSPNSRNASDRALGRSSGSQISQQQHPLAQQRGGHVSAHSQSAQTRAWTQQQHSSIRQPGAHVPAYSEPAQVQARVRERSFESHVSQQQRSFESCVSQQQHSSTRQPGTHAPAYSEPRQVQAGDYTGYLQGSGPVLERSLGAHTIGQYAHPQAPNARQSLRVNTDVPRVLPSPLEHSGNTDEQEALKLVALARLNNINLAQLVRLASTSQVKTEEELFHESFKGTDLVLAQPHVARPPPVSAEVVRDVFWNPPAKMQPQSSGGEPNSQGSATSPSSVFAPQSNVMTPQERTYGSGISNRPHRMEPSDIHARTASWSSRRISGHAEAAANLAFDHPRSRVPSGDRRVSSAQYSRSGKKYDENAENVSFEVVPGSEADGGGIGKDGIFLRHGSHVSSKTASPAQIGRAEQEHAWGR</sequence>
<keyword evidence="3" id="KW-1185">Reference proteome</keyword>
<feature type="compositionally biased region" description="Polar residues" evidence="1">
    <location>
        <begin position="835"/>
        <end position="875"/>
    </location>
</feature>
<reference evidence="2 3" key="1">
    <citation type="journal article" date="2016" name="Mol. Biol. Evol.">
        <title>Comparative Genomics of Early-Diverging Mushroom-Forming Fungi Provides Insights into the Origins of Lignocellulose Decay Capabilities.</title>
        <authorList>
            <person name="Nagy L.G."/>
            <person name="Riley R."/>
            <person name="Tritt A."/>
            <person name="Adam C."/>
            <person name="Daum C."/>
            <person name="Floudas D."/>
            <person name="Sun H."/>
            <person name="Yadav J.S."/>
            <person name="Pangilinan J."/>
            <person name="Larsson K.H."/>
            <person name="Matsuura K."/>
            <person name="Barry K."/>
            <person name="Labutti K."/>
            <person name="Kuo R."/>
            <person name="Ohm R.A."/>
            <person name="Bhattacharya S.S."/>
            <person name="Shirouzu T."/>
            <person name="Yoshinaga Y."/>
            <person name="Martin F.M."/>
            <person name="Grigoriev I.V."/>
            <person name="Hibbett D.S."/>
        </authorList>
    </citation>
    <scope>NUCLEOTIDE SEQUENCE [LARGE SCALE GENOMIC DNA]</scope>
    <source>
        <strain evidence="2 3">CBS 109695</strain>
    </source>
</reference>
<feature type="region of interest" description="Disordered" evidence="1">
    <location>
        <begin position="242"/>
        <end position="278"/>
    </location>
</feature>
<feature type="compositionally biased region" description="Polar residues" evidence="1">
    <location>
        <begin position="36"/>
        <end position="52"/>
    </location>
</feature>
<feature type="compositionally biased region" description="Basic and acidic residues" evidence="1">
    <location>
        <begin position="911"/>
        <end position="924"/>
    </location>
</feature>
<feature type="region of interest" description="Disordered" evidence="1">
    <location>
        <begin position="461"/>
        <end position="514"/>
    </location>
</feature>
<feature type="compositionally biased region" description="Low complexity" evidence="1">
    <location>
        <begin position="15"/>
        <end position="32"/>
    </location>
</feature>
<feature type="compositionally biased region" description="Polar residues" evidence="1">
    <location>
        <begin position="573"/>
        <end position="585"/>
    </location>
</feature>
<feature type="region of interest" description="Disordered" evidence="1">
    <location>
        <begin position="1"/>
        <end position="89"/>
    </location>
</feature>
<gene>
    <name evidence="2" type="ORF">FIBSPDRAFT_1045065</name>
</gene>
<feature type="compositionally biased region" description="Polar residues" evidence="1">
    <location>
        <begin position="468"/>
        <end position="480"/>
    </location>
</feature>
<dbReference type="Proteomes" id="UP000076532">
    <property type="component" value="Unassembled WGS sequence"/>
</dbReference>
<feature type="region of interest" description="Disordered" evidence="1">
    <location>
        <begin position="906"/>
        <end position="936"/>
    </location>
</feature>
<feature type="compositionally biased region" description="Basic and acidic residues" evidence="1">
    <location>
        <begin position="879"/>
        <end position="888"/>
    </location>
</feature>
<evidence type="ECO:0000313" key="2">
    <source>
        <dbReference type="EMBL" id="KZP20197.1"/>
    </source>
</evidence>
<dbReference type="OrthoDB" id="2894483at2759"/>
<feature type="compositionally biased region" description="Low complexity" evidence="1">
    <location>
        <begin position="57"/>
        <end position="70"/>
    </location>
</feature>
<protein>
    <submittedName>
        <fullName evidence="2">Uncharacterized protein</fullName>
    </submittedName>
</protein>
<feature type="region of interest" description="Disordered" evidence="1">
    <location>
        <begin position="565"/>
        <end position="692"/>
    </location>
</feature>
<feature type="compositionally biased region" description="Polar residues" evidence="1">
    <location>
        <begin position="616"/>
        <end position="635"/>
    </location>
</feature>
<organism evidence="2 3">
    <name type="scientific">Athelia psychrophila</name>
    <dbReference type="NCBI Taxonomy" id="1759441"/>
    <lineage>
        <taxon>Eukaryota</taxon>
        <taxon>Fungi</taxon>
        <taxon>Dikarya</taxon>
        <taxon>Basidiomycota</taxon>
        <taxon>Agaricomycotina</taxon>
        <taxon>Agaricomycetes</taxon>
        <taxon>Agaricomycetidae</taxon>
        <taxon>Atheliales</taxon>
        <taxon>Atheliaceae</taxon>
        <taxon>Athelia</taxon>
    </lineage>
</organism>
<proteinExistence type="predicted"/>
<feature type="compositionally biased region" description="Polar residues" evidence="1">
    <location>
        <begin position="661"/>
        <end position="685"/>
    </location>
</feature>
<dbReference type="EMBL" id="KV417557">
    <property type="protein sequence ID" value="KZP20197.1"/>
    <property type="molecule type" value="Genomic_DNA"/>
</dbReference>
<name>A0A166IV03_9AGAM</name>
<feature type="region of interest" description="Disordered" evidence="1">
    <location>
        <begin position="969"/>
        <end position="992"/>
    </location>
</feature>
<evidence type="ECO:0000256" key="1">
    <source>
        <dbReference type="SAM" id="MobiDB-lite"/>
    </source>
</evidence>
<feature type="compositionally biased region" description="Basic and acidic residues" evidence="1">
    <location>
        <begin position="497"/>
        <end position="508"/>
    </location>
</feature>